<dbReference type="OrthoDB" id="10598666at2759"/>
<evidence type="ECO:0000313" key="3">
    <source>
        <dbReference type="Proteomes" id="UP000823388"/>
    </source>
</evidence>
<name>A0A8T0ULA5_PANVG</name>
<feature type="compositionally biased region" description="Basic and acidic residues" evidence="1">
    <location>
        <begin position="12"/>
        <end position="21"/>
    </location>
</feature>
<gene>
    <name evidence="2" type="ORF">PVAP13_3NG312832</name>
</gene>
<evidence type="ECO:0000313" key="2">
    <source>
        <dbReference type="EMBL" id="KAG2621644.1"/>
    </source>
</evidence>
<accession>A0A8T0ULA5</accession>
<reference evidence="2" key="1">
    <citation type="submission" date="2020-05" db="EMBL/GenBank/DDBJ databases">
        <title>WGS assembly of Panicum virgatum.</title>
        <authorList>
            <person name="Lovell J.T."/>
            <person name="Jenkins J."/>
            <person name="Shu S."/>
            <person name="Juenger T.E."/>
            <person name="Schmutz J."/>
        </authorList>
    </citation>
    <scope>NUCLEOTIDE SEQUENCE</scope>
    <source>
        <strain evidence="2">AP13</strain>
    </source>
</reference>
<feature type="region of interest" description="Disordered" evidence="1">
    <location>
        <begin position="1"/>
        <end position="102"/>
    </location>
</feature>
<feature type="compositionally biased region" description="Acidic residues" evidence="1">
    <location>
        <begin position="61"/>
        <end position="84"/>
    </location>
</feature>
<comment type="caution">
    <text evidence="2">The sequence shown here is derived from an EMBL/GenBank/DDBJ whole genome shotgun (WGS) entry which is preliminary data.</text>
</comment>
<protein>
    <submittedName>
        <fullName evidence="2">Uncharacterized protein</fullName>
    </submittedName>
</protein>
<dbReference type="EMBL" id="CM029042">
    <property type="protein sequence ID" value="KAG2621644.1"/>
    <property type="molecule type" value="Genomic_DNA"/>
</dbReference>
<keyword evidence="3" id="KW-1185">Reference proteome</keyword>
<sequence>MDDSTVPLHLGFVKESEKQPMEIEGGGSGSAETRGPSRGKKRPLSPRGEEVEDSPRSTTMDTDDEWLVSDSGSEEEEDDADDDNGNQGLYPPLTIEKFPRASCDPDKQTELLYANPLTKLHGPTPTRLFPAFKTGEHIFRSDYNLADLSDITVSNAGDCLNGC</sequence>
<organism evidence="2 3">
    <name type="scientific">Panicum virgatum</name>
    <name type="common">Blackwell switchgrass</name>
    <dbReference type="NCBI Taxonomy" id="38727"/>
    <lineage>
        <taxon>Eukaryota</taxon>
        <taxon>Viridiplantae</taxon>
        <taxon>Streptophyta</taxon>
        <taxon>Embryophyta</taxon>
        <taxon>Tracheophyta</taxon>
        <taxon>Spermatophyta</taxon>
        <taxon>Magnoliopsida</taxon>
        <taxon>Liliopsida</taxon>
        <taxon>Poales</taxon>
        <taxon>Poaceae</taxon>
        <taxon>PACMAD clade</taxon>
        <taxon>Panicoideae</taxon>
        <taxon>Panicodae</taxon>
        <taxon>Paniceae</taxon>
        <taxon>Panicinae</taxon>
        <taxon>Panicum</taxon>
        <taxon>Panicum sect. Hiantes</taxon>
    </lineage>
</organism>
<dbReference type="Proteomes" id="UP000823388">
    <property type="component" value="Chromosome 3N"/>
</dbReference>
<evidence type="ECO:0000256" key="1">
    <source>
        <dbReference type="SAM" id="MobiDB-lite"/>
    </source>
</evidence>
<dbReference type="AlphaFoldDB" id="A0A8T0ULA5"/>
<proteinExistence type="predicted"/>